<reference evidence="6 7" key="1">
    <citation type="submission" date="2022-07" db="EMBL/GenBank/DDBJ databases">
        <authorList>
            <person name="Xamxidin M."/>
            <person name="Wu M."/>
        </authorList>
    </citation>
    <scope>NUCLEOTIDE SEQUENCE [LARGE SCALE GENOMIC DNA]</scope>
    <source>
        <strain evidence="6 7">NBRC 111650</strain>
    </source>
</reference>
<organism evidence="6 7">
    <name type="scientific">Limnobacter humi</name>
    <dbReference type="NCBI Taxonomy" id="1778671"/>
    <lineage>
        <taxon>Bacteria</taxon>
        <taxon>Pseudomonadati</taxon>
        <taxon>Pseudomonadota</taxon>
        <taxon>Betaproteobacteria</taxon>
        <taxon>Burkholderiales</taxon>
        <taxon>Burkholderiaceae</taxon>
        <taxon>Limnobacter</taxon>
    </lineage>
</organism>
<evidence type="ECO:0000313" key="7">
    <source>
        <dbReference type="Proteomes" id="UP001204142"/>
    </source>
</evidence>
<sequence>MHVPERQAHDFARHTMTPLHSDTPTALTSWMRGLARELELRGLSSSALFAEVGLDHSLLDNPEARYPVVDTTRLWLRAVELTGDEALGLKAIRHITPATFHAVGLSVMASETLEQAFGRMSRFADLVTDASQIVISTRESTFEVELRIRDASRPAHQSVDGFMALLANAGKGLGSPELIPLRVELSRPEPQGEALDLFNKLFVAPVSFGQPRIALVYALHTVQTRLKGANPLVAEHLDQASLAAMERLKPATSLSRMLKNWARERLPHGTPTIEEAAQQVNMSARNLQRKLAEEGTSLAALIDDIRQTECLRRLKHTQDPLTAIALDLGFSDSSAFSRACKRWYGKSPSELR</sequence>
<evidence type="ECO:0000259" key="5">
    <source>
        <dbReference type="PROSITE" id="PS01124"/>
    </source>
</evidence>
<dbReference type="InterPro" id="IPR032687">
    <property type="entry name" value="AraC-type_N"/>
</dbReference>
<dbReference type="InterPro" id="IPR020449">
    <property type="entry name" value="Tscrpt_reg_AraC-type_HTH"/>
</dbReference>
<name>A0ABT1WCN3_9BURK</name>
<dbReference type="InterPro" id="IPR009057">
    <property type="entry name" value="Homeodomain-like_sf"/>
</dbReference>
<evidence type="ECO:0000256" key="3">
    <source>
        <dbReference type="ARBA" id="ARBA00023163"/>
    </source>
</evidence>
<dbReference type="PANTHER" id="PTHR47894:SF1">
    <property type="entry name" value="HTH-TYPE TRANSCRIPTIONAL REGULATOR VQSM"/>
    <property type="match status" value="1"/>
</dbReference>
<dbReference type="PROSITE" id="PS01124">
    <property type="entry name" value="HTH_ARAC_FAMILY_2"/>
    <property type="match status" value="1"/>
</dbReference>
<evidence type="ECO:0000313" key="6">
    <source>
        <dbReference type="EMBL" id="MCQ8895276.1"/>
    </source>
</evidence>
<dbReference type="Gene3D" id="1.10.10.60">
    <property type="entry name" value="Homeodomain-like"/>
    <property type="match status" value="1"/>
</dbReference>
<dbReference type="InterPro" id="IPR018060">
    <property type="entry name" value="HTH_AraC"/>
</dbReference>
<keyword evidence="7" id="KW-1185">Reference proteome</keyword>
<feature type="domain" description="HTH araC/xylS-type" evidence="5">
    <location>
        <begin position="256"/>
        <end position="352"/>
    </location>
</feature>
<feature type="compositionally biased region" description="Basic and acidic residues" evidence="4">
    <location>
        <begin position="1"/>
        <end position="13"/>
    </location>
</feature>
<dbReference type="PANTHER" id="PTHR47894">
    <property type="entry name" value="HTH-TYPE TRANSCRIPTIONAL REGULATOR GADX"/>
    <property type="match status" value="1"/>
</dbReference>
<dbReference type="Pfam" id="PF12625">
    <property type="entry name" value="Arabinose_bd"/>
    <property type="match status" value="1"/>
</dbReference>
<keyword evidence="2" id="KW-0238">DNA-binding</keyword>
<keyword evidence="1" id="KW-0805">Transcription regulation</keyword>
<comment type="caution">
    <text evidence="6">The sequence shown here is derived from an EMBL/GenBank/DDBJ whole genome shotgun (WGS) entry which is preliminary data.</text>
</comment>
<evidence type="ECO:0000256" key="4">
    <source>
        <dbReference type="SAM" id="MobiDB-lite"/>
    </source>
</evidence>
<proteinExistence type="predicted"/>
<dbReference type="SMART" id="SM00342">
    <property type="entry name" value="HTH_ARAC"/>
    <property type="match status" value="1"/>
</dbReference>
<dbReference type="Pfam" id="PF12833">
    <property type="entry name" value="HTH_18"/>
    <property type="match status" value="1"/>
</dbReference>
<keyword evidence="3" id="KW-0804">Transcription</keyword>
<dbReference type="EMBL" id="JANIGO010000001">
    <property type="protein sequence ID" value="MCQ8895276.1"/>
    <property type="molecule type" value="Genomic_DNA"/>
</dbReference>
<dbReference type="Proteomes" id="UP001204142">
    <property type="component" value="Unassembled WGS sequence"/>
</dbReference>
<protein>
    <submittedName>
        <fullName evidence="6">AraC family transcriptional regulator</fullName>
    </submittedName>
</protein>
<accession>A0ABT1WCN3</accession>
<dbReference type="RefSeq" id="WP_256762954.1">
    <property type="nucleotide sequence ID" value="NZ_JANIGO010000001.1"/>
</dbReference>
<dbReference type="SUPFAM" id="SSF46689">
    <property type="entry name" value="Homeodomain-like"/>
    <property type="match status" value="1"/>
</dbReference>
<gene>
    <name evidence="6" type="ORF">NQT62_02335</name>
</gene>
<feature type="region of interest" description="Disordered" evidence="4">
    <location>
        <begin position="1"/>
        <end position="20"/>
    </location>
</feature>
<dbReference type="PRINTS" id="PR00032">
    <property type="entry name" value="HTHARAC"/>
</dbReference>
<evidence type="ECO:0000256" key="1">
    <source>
        <dbReference type="ARBA" id="ARBA00023015"/>
    </source>
</evidence>
<evidence type="ECO:0000256" key="2">
    <source>
        <dbReference type="ARBA" id="ARBA00023125"/>
    </source>
</evidence>